<keyword evidence="3" id="KW-1185">Reference proteome</keyword>
<evidence type="ECO:0000313" key="2">
    <source>
        <dbReference type="EMBL" id="TSD14838.1"/>
    </source>
</evidence>
<dbReference type="Proteomes" id="UP000319894">
    <property type="component" value="Unassembled WGS sequence"/>
</dbReference>
<sequence length="79" mass="8811">MPRVNIEYCAPCRLAGEATETRRVLADWLGQRHDLNVSCSPSSEELFCVSVDGDRVWCTDPDDRIDPFEAVAAVRSQLA</sequence>
<reference evidence="2 3" key="1">
    <citation type="submission" date="2018-06" db="EMBL/GenBank/DDBJ databases">
        <title>Natronomonas sp. F16-60 a new haloarchaeon isolated from a solar saltern of Isla Cristina, Huelva, Spain.</title>
        <authorList>
            <person name="Duran-Viseras A."/>
            <person name="Sanchez-Porro C."/>
            <person name="Ventosa A."/>
        </authorList>
    </citation>
    <scope>NUCLEOTIDE SEQUENCE [LARGE SCALE GENOMIC DNA]</scope>
    <source>
        <strain evidence="2 3">F16-60</strain>
    </source>
</reference>
<accession>A0A554NBS6</accession>
<dbReference type="InterPro" id="IPR036249">
    <property type="entry name" value="Thioredoxin-like_sf"/>
</dbReference>
<name>A0A554NBS6_9EURY</name>
<proteinExistence type="predicted"/>
<comment type="caution">
    <text evidence="2">The sequence shown here is derived from an EMBL/GenBank/DDBJ whole genome shotgun (WGS) entry which is preliminary data.</text>
</comment>
<dbReference type="Gene3D" id="3.40.30.10">
    <property type="entry name" value="Glutaredoxin"/>
    <property type="match status" value="1"/>
</dbReference>
<dbReference type="SUPFAM" id="SSF52833">
    <property type="entry name" value="Thioredoxin-like"/>
    <property type="match status" value="1"/>
</dbReference>
<dbReference type="RefSeq" id="WP_144261557.1">
    <property type="nucleotide sequence ID" value="NZ_QMDX01000003.1"/>
</dbReference>
<dbReference type="OrthoDB" id="224233at2157"/>
<gene>
    <name evidence="2" type="ORF">DP107_07715</name>
</gene>
<protein>
    <recommendedName>
        <fullName evidence="4">Selenoprotein W-related protein</fullName>
    </recommendedName>
</protein>
<evidence type="ECO:0008006" key="4">
    <source>
        <dbReference type="Google" id="ProtNLM"/>
    </source>
</evidence>
<dbReference type="AlphaFoldDB" id="A0A554NBS6"/>
<dbReference type="EMBL" id="QMDX01000003">
    <property type="protein sequence ID" value="TSD14838.1"/>
    <property type="molecule type" value="Genomic_DNA"/>
</dbReference>
<keyword evidence="1" id="KW-0676">Redox-active center</keyword>
<organism evidence="2 3">
    <name type="scientific">Haloglomus irregulare</name>
    <dbReference type="NCBI Taxonomy" id="2234134"/>
    <lineage>
        <taxon>Archaea</taxon>
        <taxon>Methanobacteriati</taxon>
        <taxon>Methanobacteriota</taxon>
        <taxon>Stenosarchaea group</taxon>
        <taxon>Halobacteria</taxon>
        <taxon>Halobacteriales</taxon>
        <taxon>Natronomonadaceae</taxon>
        <taxon>Haloglomus</taxon>
    </lineage>
</organism>
<dbReference type="InParanoid" id="A0A554NBS6"/>
<evidence type="ECO:0000313" key="3">
    <source>
        <dbReference type="Proteomes" id="UP000319894"/>
    </source>
</evidence>
<dbReference type="InterPro" id="IPR011893">
    <property type="entry name" value="Selenoprotein_Rdx-typ"/>
</dbReference>
<evidence type="ECO:0000256" key="1">
    <source>
        <dbReference type="ARBA" id="ARBA00023284"/>
    </source>
</evidence>
<dbReference type="Pfam" id="PF10262">
    <property type="entry name" value="Rdx"/>
    <property type="match status" value="1"/>
</dbReference>